<proteinExistence type="predicted"/>
<keyword evidence="3" id="KW-0401">Integrin</keyword>
<keyword evidence="4" id="KW-1185">Reference proteome</keyword>
<feature type="region of interest" description="Disordered" evidence="1">
    <location>
        <begin position="643"/>
        <end position="665"/>
    </location>
</feature>
<dbReference type="Gene3D" id="3.40.390.10">
    <property type="entry name" value="Collagenase (Catalytic Domain)"/>
    <property type="match status" value="1"/>
</dbReference>
<protein>
    <submittedName>
        <fullName evidence="3">Zinc metalloproteinase-disintegrin-like cobrin</fullName>
    </submittedName>
</protein>
<evidence type="ECO:0000313" key="4">
    <source>
        <dbReference type="Proteomes" id="UP000241890"/>
    </source>
</evidence>
<name>A0A2R5G7B3_9STRA</name>
<dbReference type="EMBL" id="BEYU01000001">
    <property type="protein sequence ID" value="GBG23931.1"/>
    <property type="molecule type" value="Genomic_DNA"/>
</dbReference>
<dbReference type="Proteomes" id="UP000241890">
    <property type="component" value="Unassembled WGS sequence"/>
</dbReference>
<evidence type="ECO:0000313" key="3">
    <source>
        <dbReference type="EMBL" id="GBG23931.1"/>
    </source>
</evidence>
<feature type="signal peptide" evidence="2">
    <location>
        <begin position="1"/>
        <end position="23"/>
    </location>
</feature>
<dbReference type="InParanoid" id="A0A2R5G7B3"/>
<gene>
    <name evidence="3" type="ORF">FCC1311_001502</name>
</gene>
<accession>A0A2R5G7B3</accession>
<sequence>MMKTWAVIATIAWAAIGARGSGAELVGDDVHQQWFETLLEVEHVSFDVHESGAHGMVRVAFWDEHGKKEEMEKKVVRVKGLYAPDATVEDSDGTLGMHEHNDAKYTFHATEHGQTVVVGCDPGEDGHLSVSLFRRGGGSDSLIEIKHYSEVVQEMGEDRFRNLRQADEVAADAYFGLVHDLHQPPRGREEPDEDEEMGDTDADFVVDEETDFGWTSSHERGPARALADVFELRDINNDPFRDELAYFPFCYPFDTRRQVIDIGLATSRATWENEGKSAERVQKKFEEIVVKVNVIMAAQLNFWLRIRKVMIAANKVPSSWHEIFHFSKEKGTCPDPPKGIREAMFKFAPTIPLEDNVGSWTYIHGCPSNGNGFGQSGSLCRLPHKGGSSCQSKSLSFRVVSHEMGHTIAGMPHTMENGVRNTGGLMDYGSGRIRGTKRYAYNLLGRERSCYRTNNAFARIPQCPYWRNATGDLACGDRFLLPEEECECEDGSTSCTGCVMCRLQDTSRQCSTKTFFMHPKYATEPIVEGGSFSSPECCTAAGVLGTVSDTCTMPDGEKGRCSLGRCVNPCAVFGMTRCGEQNNGCLQKCKPRGETCEANYYKKNTDHYAGEIDNGSKCARDNGAEGNEVGTCARSAADAIPDDTASDAVSYGTTHRPARSDTPPYQVTNYAKTDQIATDIKANQGAHTVSHQGAHFKVRHCL</sequence>
<feature type="chain" id="PRO_5015319652" evidence="2">
    <location>
        <begin position="24"/>
        <end position="702"/>
    </location>
</feature>
<evidence type="ECO:0000256" key="1">
    <source>
        <dbReference type="SAM" id="MobiDB-lite"/>
    </source>
</evidence>
<dbReference type="AlphaFoldDB" id="A0A2R5G7B3"/>
<comment type="caution">
    <text evidence="3">The sequence shown here is derived from an EMBL/GenBank/DDBJ whole genome shotgun (WGS) entry which is preliminary data.</text>
</comment>
<dbReference type="GO" id="GO:0007229">
    <property type="term" value="P:integrin-mediated signaling pathway"/>
    <property type="evidence" value="ECO:0007669"/>
    <property type="project" value="UniProtKB-KW"/>
</dbReference>
<organism evidence="3 4">
    <name type="scientific">Hondaea fermentalgiana</name>
    <dbReference type="NCBI Taxonomy" id="2315210"/>
    <lineage>
        <taxon>Eukaryota</taxon>
        <taxon>Sar</taxon>
        <taxon>Stramenopiles</taxon>
        <taxon>Bigyra</taxon>
        <taxon>Labyrinthulomycetes</taxon>
        <taxon>Thraustochytrida</taxon>
        <taxon>Thraustochytriidae</taxon>
        <taxon>Hondaea</taxon>
    </lineage>
</organism>
<dbReference type="InterPro" id="IPR024079">
    <property type="entry name" value="MetalloPept_cat_dom_sf"/>
</dbReference>
<dbReference type="SUPFAM" id="SSF55486">
    <property type="entry name" value="Metalloproteases ('zincins'), catalytic domain"/>
    <property type="match status" value="1"/>
</dbReference>
<keyword evidence="2" id="KW-0732">Signal</keyword>
<dbReference type="OrthoDB" id="76609at2759"/>
<dbReference type="GO" id="GO:0008237">
    <property type="term" value="F:metallopeptidase activity"/>
    <property type="evidence" value="ECO:0007669"/>
    <property type="project" value="InterPro"/>
</dbReference>
<reference evidence="3 4" key="1">
    <citation type="submission" date="2017-12" db="EMBL/GenBank/DDBJ databases">
        <title>Sequencing, de novo assembly and annotation of complete genome of a new Thraustochytrid species, strain FCC1311.</title>
        <authorList>
            <person name="Sedici K."/>
            <person name="Godart F."/>
            <person name="Aiese Cigliano R."/>
            <person name="Sanseverino W."/>
            <person name="Barakat M."/>
            <person name="Ortet P."/>
            <person name="Marechal E."/>
            <person name="Cagnac O."/>
            <person name="Amato A."/>
        </authorList>
    </citation>
    <scope>NUCLEOTIDE SEQUENCE [LARGE SCALE GENOMIC DNA]</scope>
</reference>
<evidence type="ECO:0000256" key="2">
    <source>
        <dbReference type="SAM" id="SignalP"/>
    </source>
</evidence>